<dbReference type="SUPFAM" id="SSF64288">
    <property type="entry name" value="Chorismate lyase-like"/>
    <property type="match status" value="1"/>
</dbReference>
<proteinExistence type="predicted"/>
<dbReference type="CDD" id="cd07377">
    <property type="entry name" value="WHTH_GntR"/>
    <property type="match status" value="1"/>
</dbReference>
<dbReference type="InterPro" id="IPR000524">
    <property type="entry name" value="Tscrpt_reg_HTH_GntR"/>
</dbReference>
<dbReference type="Pfam" id="PF07702">
    <property type="entry name" value="UTRA"/>
    <property type="match status" value="1"/>
</dbReference>
<dbReference type="GO" id="GO:0003677">
    <property type="term" value="F:DNA binding"/>
    <property type="evidence" value="ECO:0007669"/>
    <property type="project" value="UniProtKB-KW"/>
</dbReference>
<feature type="compositionally biased region" description="Basic residues" evidence="4">
    <location>
        <begin position="269"/>
        <end position="283"/>
    </location>
</feature>
<comment type="caution">
    <text evidence="6">The sequence shown here is derived from an EMBL/GenBank/DDBJ whole genome shotgun (WGS) entry which is preliminary data.</text>
</comment>
<dbReference type="AlphaFoldDB" id="A0A549T3N2"/>
<dbReference type="Gene3D" id="1.10.10.10">
    <property type="entry name" value="Winged helix-like DNA-binding domain superfamily/Winged helix DNA-binding domain"/>
    <property type="match status" value="1"/>
</dbReference>
<dbReference type="PANTHER" id="PTHR44846:SF1">
    <property type="entry name" value="MANNOSYL-D-GLYCERATE TRANSPORT_METABOLISM SYSTEM REPRESSOR MNGR-RELATED"/>
    <property type="match status" value="1"/>
</dbReference>
<dbReference type="SMART" id="SM00345">
    <property type="entry name" value="HTH_GNTR"/>
    <property type="match status" value="1"/>
</dbReference>
<feature type="compositionally biased region" description="Basic and acidic residues" evidence="4">
    <location>
        <begin position="284"/>
        <end position="294"/>
    </location>
</feature>
<evidence type="ECO:0000259" key="5">
    <source>
        <dbReference type="PROSITE" id="PS50949"/>
    </source>
</evidence>
<dbReference type="PRINTS" id="PR00035">
    <property type="entry name" value="HTHGNTR"/>
</dbReference>
<feature type="domain" description="HTH gntR-type" evidence="5">
    <location>
        <begin position="10"/>
        <end position="78"/>
    </location>
</feature>
<dbReference type="Gene3D" id="3.40.1410.10">
    <property type="entry name" value="Chorismate lyase-like"/>
    <property type="match status" value="1"/>
</dbReference>
<feature type="region of interest" description="Disordered" evidence="4">
    <location>
        <begin position="257"/>
        <end position="294"/>
    </location>
</feature>
<keyword evidence="7" id="KW-1185">Reference proteome</keyword>
<dbReference type="SUPFAM" id="SSF46785">
    <property type="entry name" value="Winged helix' DNA-binding domain"/>
    <property type="match status" value="1"/>
</dbReference>
<dbReference type="InterPro" id="IPR050679">
    <property type="entry name" value="Bact_HTH_transcr_reg"/>
</dbReference>
<dbReference type="InterPro" id="IPR036388">
    <property type="entry name" value="WH-like_DNA-bd_sf"/>
</dbReference>
<organism evidence="6 7">
    <name type="scientific">Rhizobium straminoryzae</name>
    <dbReference type="NCBI Taxonomy" id="1387186"/>
    <lineage>
        <taxon>Bacteria</taxon>
        <taxon>Pseudomonadati</taxon>
        <taxon>Pseudomonadota</taxon>
        <taxon>Alphaproteobacteria</taxon>
        <taxon>Hyphomicrobiales</taxon>
        <taxon>Rhizobiaceae</taxon>
        <taxon>Rhizobium/Agrobacterium group</taxon>
        <taxon>Rhizobium</taxon>
    </lineage>
</organism>
<evidence type="ECO:0000256" key="1">
    <source>
        <dbReference type="ARBA" id="ARBA00023015"/>
    </source>
</evidence>
<evidence type="ECO:0000313" key="6">
    <source>
        <dbReference type="EMBL" id="TRL36434.1"/>
    </source>
</evidence>
<dbReference type="Pfam" id="PF00392">
    <property type="entry name" value="GntR"/>
    <property type="match status" value="1"/>
</dbReference>
<protein>
    <submittedName>
        <fullName evidence="6">GntR family transcriptional regulator</fullName>
    </submittedName>
</protein>
<evidence type="ECO:0000256" key="3">
    <source>
        <dbReference type="ARBA" id="ARBA00023163"/>
    </source>
</evidence>
<dbReference type="InterPro" id="IPR011663">
    <property type="entry name" value="UTRA"/>
</dbReference>
<keyword evidence="2" id="KW-0238">DNA-binding</keyword>
<keyword evidence="3" id="KW-0804">Transcription</keyword>
<dbReference type="GO" id="GO:0045892">
    <property type="term" value="P:negative regulation of DNA-templated transcription"/>
    <property type="evidence" value="ECO:0007669"/>
    <property type="project" value="TreeGrafter"/>
</dbReference>
<dbReference type="SMART" id="SM00866">
    <property type="entry name" value="UTRA"/>
    <property type="match status" value="1"/>
</dbReference>
<accession>A0A549T3N2</accession>
<dbReference type="PROSITE" id="PS50949">
    <property type="entry name" value="HTH_GNTR"/>
    <property type="match status" value="1"/>
</dbReference>
<sequence>MARPAATAEPMKAHRLYLLLREQILSGEVPDSAKLPSEPQLAQEHRVSRVTVRRALDKLASDGMIERRPGSGTFVSGGQTRLPVVADLANALTHLVEMGRKTGVRLIAFSYVNATPALAEELKLEPGERLQRSIRVRLIDGQPFSYLVTHVPERIGISYSEADLASTPLLELLERSGLVADKAQQIIGATLASPDVAAALDVEIGAALLSMTRVVYEASGRGIEHLQALYRPDRYSFHMELARTGDRGARRWMAADSHGLTEANENNKKKNVREKRPPLKRRTTHETGRDPSEP</sequence>
<dbReference type="Proteomes" id="UP000316801">
    <property type="component" value="Unassembled WGS sequence"/>
</dbReference>
<name>A0A549T3N2_9HYPH</name>
<dbReference type="InterPro" id="IPR036390">
    <property type="entry name" value="WH_DNA-bd_sf"/>
</dbReference>
<evidence type="ECO:0000313" key="7">
    <source>
        <dbReference type="Proteomes" id="UP000316801"/>
    </source>
</evidence>
<evidence type="ECO:0000256" key="4">
    <source>
        <dbReference type="SAM" id="MobiDB-lite"/>
    </source>
</evidence>
<reference evidence="6 7" key="1">
    <citation type="submission" date="2019-07" db="EMBL/GenBank/DDBJ databases">
        <title>Ln-dependent methylotrophs.</title>
        <authorList>
            <person name="Tani A."/>
        </authorList>
    </citation>
    <scope>NUCLEOTIDE SEQUENCE [LARGE SCALE GENOMIC DNA]</scope>
    <source>
        <strain evidence="6 7">SM12</strain>
    </source>
</reference>
<dbReference type="GO" id="GO:0003700">
    <property type="term" value="F:DNA-binding transcription factor activity"/>
    <property type="evidence" value="ECO:0007669"/>
    <property type="project" value="InterPro"/>
</dbReference>
<gene>
    <name evidence="6" type="ORF">FNA46_17840</name>
</gene>
<dbReference type="PANTHER" id="PTHR44846">
    <property type="entry name" value="MANNOSYL-D-GLYCERATE TRANSPORT/METABOLISM SYSTEM REPRESSOR MNGR-RELATED"/>
    <property type="match status" value="1"/>
</dbReference>
<keyword evidence="1" id="KW-0805">Transcription regulation</keyword>
<evidence type="ECO:0000256" key="2">
    <source>
        <dbReference type="ARBA" id="ARBA00023125"/>
    </source>
</evidence>
<dbReference type="EMBL" id="VJMG01000054">
    <property type="protein sequence ID" value="TRL36434.1"/>
    <property type="molecule type" value="Genomic_DNA"/>
</dbReference>
<dbReference type="InterPro" id="IPR028978">
    <property type="entry name" value="Chorismate_lyase_/UTRA_dom_sf"/>
</dbReference>
<dbReference type="RefSeq" id="WP_143126561.1">
    <property type="nucleotide sequence ID" value="NZ_VJMG01000054.1"/>
</dbReference>